<evidence type="ECO:0000313" key="10">
    <source>
        <dbReference type="EMBL" id="MBW4866616.1"/>
    </source>
</evidence>
<dbReference type="GO" id="GO:0005886">
    <property type="term" value="C:plasma membrane"/>
    <property type="evidence" value="ECO:0007669"/>
    <property type="project" value="UniProtKB-SubCell"/>
</dbReference>
<feature type="transmembrane region" description="Helical" evidence="7">
    <location>
        <begin position="375"/>
        <end position="397"/>
    </location>
</feature>
<evidence type="ECO:0000259" key="9">
    <source>
        <dbReference type="Pfam" id="PF12704"/>
    </source>
</evidence>
<evidence type="ECO:0000256" key="3">
    <source>
        <dbReference type="ARBA" id="ARBA00022692"/>
    </source>
</evidence>
<evidence type="ECO:0000256" key="7">
    <source>
        <dbReference type="SAM" id="Phobius"/>
    </source>
</evidence>
<protein>
    <submittedName>
        <fullName evidence="10">ABC transporter permease</fullName>
    </submittedName>
</protein>
<evidence type="ECO:0000256" key="6">
    <source>
        <dbReference type="ARBA" id="ARBA00038076"/>
    </source>
</evidence>
<comment type="subcellular location">
    <subcellularLocation>
        <location evidence="1">Cell membrane</location>
        <topology evidence="1">Multi-pass membrane protein</topology>
    </subcellularLocation>
</comment>
<feature type="domain" description="ABC3 transporter permease C-terminal" evidence="8">
    <location>
        <begin position="288"/>
        <end position="407"/>
    </location>
</feature>
<proteinExistence type="inferred from homology"/>
<dbReference type="Pfam" id="PF02687">
    <property type="entry name" value="FtsX"/>
    <property type="match status" value="1"/>
</dbReference>
<dbReference type="InterPro" id="IPR050250">
    <property type="entry name" value="Macrolide_Exporter_MacB"/>
</dbReference>
<evidence type="ECO:0000256" key="2">
    <source>
        <dbReference type="ARBA" id="ARBA00022475"/>
    </source>
</evidence>
<evidence type="ECO:0000256" key="1">
    <source>
        <dbReference type="ARBA" id="ARBA00004651"/>
    </source>
</evidence>
<dbReference type="InterPro" id="IPR025857">
    <property type="entry name" value="MacB_PCD"/>
</dbReference>
<dbReference type="GO" id="GO:0022857">
    <property type="term" value="F:transmembrane transporter activity"/>
    <property type="evidence" value="ECO:0007669"/>
    <property type="project" value="TreeGrafter"/>
</dbReference>
<dbReference type="InterPro" id="IPR003838">
    <property type="entry name" value="ABC3_permease_C"/>
</dbReference>
<dbReference type="Proteomes" id="UP001196873">
    <property type="component" value="Unassembled WGS sequence"/>
</dbReference>
<reference evidence="10" key="1">
    <citation type="submission" date="2021-07" db="EMBL/GenBank/DDBJ databases">
        <title>Genomic diversity and antimicrobial resistance of Prevotella spp. isolated from chronic lung disease airways.</title>
        <authorList>
            <person name="Webb K.A."/>
            <person name="Olagoke O.S."/>
            <person name="Baird T."/>
            <person name="Neill J."/>
            <person name="Pham A."/>
            <person name="Wells T.J."/>
            <person name="Ramsay K.A."/>
            <person name="Bell S.C."/>
            <person name="Sarovich D.S."/>
            <person name="Price E.P."/>
        </authorList>
    </citation>
    <scope>NUCLEOTIDE SEQUENCE</scope>
    <source>
        <strain evidence="10">SCHI0047.S.3</strain>
    </source>
</reference>
<accession>A0AAW4NNV9</accession>
<dbReference type="AlphaFoldDB" id="A0AAW4NNV9"/>
<keyword evidence="2" id="KW-1003">Cell membrane</keyword>
<evidence type="ECO:0000256" key="5">
    <source>
        <dbReference type="ARBA" id="ARBA00023136"/>
    </source>
</evidence>
<keyword evidence="4 7" id="KW-1133">Transmembrane helix</keyword>
<comment type="similarity">
    <text evidence="6">Belongs to the ABC-4 integral membrane protein family.</text>
</comment>
<gene>
    <name evidence="10" type="ORF">KZY68_11520</name>
</gene>
<dbReference type="PANTHER" id="PTHR30572:SF4">
    <property type="entry name" value="ABC TRANSPORTER PERMEASE YTRF"/>
    <property type="match status" value="1"/>
</dbReference>
<evidence type="ECO:0000259" key="8">
    <source>
        <dbReference type="Pfam" id="PF02687"/>
    </source>
</evidence>
<name>A0AAW4NNV9_9BACT</name>
<keyword evidence="3 7" id="KW-0812">Transmembrane</keyword>
<feature type="transmembrane region" description="Helical" evidence="7">
    <location>
        <begin position="284"/>
        <end position="309"/>
    </location>
</feature>
<feature type="transmembrane region" description="Helical" evidence="7">
    <location>
        <begin position="329"/>
        <end position="355"/>
    </location>
</feature>
<organism evidence="10 11">
    <name type="scientific">Segatella salivae</name>
    <dbReference type="NCBI Taxonomy" id="228604"/>
    <lineage>
        <taxon>Bacteria</taxon>
        <taxon>Pseudomonadati</taxon>
        <taxon>Bacteroidota</taxon>
        <taxon>Bacteroidia</taxon>
        <taxon>Bacteroidales</taxon>
        <taxon>Prevotellaceae</taxon>
        <taxon>Segatella</taxon>
    </lineage>
</organism>
<dbReference type="EMBL" id="JAHXRF010000019">
    <property type="protein sequence ID" value="MBW4866616.1"/>
    <property type="molecule type" value="Genomic_DNA"/>
</dbReference>
<sequence length="414" mass="44868">MRIDIDTYKEILDTLTRNKSRSILTGFGVFWGVFMLVGLFGGGKGLEELLSKNFEGFATNSAIIFAENTTKPYAGYRKGRHWSMEYKDVDRLKAQVPELDVVSPMVVLGGNNAVFNDKKTSCYVKGVLPEYARVETPKLRYGRFLNDMDMQQHRKVCVIGKNVYKSLFPGGGDPCGQLLRVDSIYYSVVGVDYASGNMSVGGGTDESIVIPITLMQQAYNLGNTVHLISVTGKPGVKMSSLTTRIRGVIARSHRVDPTDEKAISMFNSEAMFSMVDNLFSGVNFLIWLVGIGTLLAGAIGVSNIMMVTVRERTTEIGIRRAIGATPRNILSQIISESILLTAVSGMSGLLFAVVILQLAELANTTDGIVSSHFQIGFWTAVGAVVLLSILGILAGLAPAARAMSIKPVDAMRDG</sequence>
<evidence type="ECO:0000256" key="4">
    <source>
        <dbReference type="ARBA" id="ARBA00022989"/>
    </source>
</evidence>
<feature type="transmembrane region" description="Helical" evidence="7">
    <location>
        <begin position="21"/>
        <end position="42"/>
    </location>
</feature>
<dbReference type="RefSeq" id="WP_219425900.1">
    <property type="nucleotide sequence ID" value="NZ_CAUTLA010000020.1"/>
</dbReference>
<comment type="caution">
    <text evidence="10">The sequence shown here is derived from an EMBL/GenBank/DDBJ whole genome shotgun (WGS) entry which is preliminary data.</text>
</comment>
<evidence type="ECO:0000313" key="11">
    <source>
        <dbReference type="Proteomes" id="UP001196873"/>
    </source>
</evidence>
<dbReference type="Pfam" id="PF12704">
    <property type="entry name" value="MacB_PCD"/>
    <property type="match status" value="1"/>
</dbReference>
<keyword evidence="5 7" id="KW-0472">Membrane</keyword>
<dbReference type="PANTHER" id="PTHR30572">
    <property type="entry name" value="MEMBRANE COMPONENT OF TRANSPORTER-RELATED"/>
    <property type="match status" value="1"/>
</dbReference>
<feature type="domain" description="MacB-like periplasmic core" evidence="9">
    <location>
        <begin position="22"/>
        <end position="246"/>
    </location>
</feature>